<keyword evidence="3" id="KW-1185">Reference proteome</keyword>
<evidence type="ECO:0000313" key="3">
    <source>
        <dbReference type="Proteomes" id="UP000326289"/>
    </source>
</evidence>
<sequence length="88" mass="9544">MTPGQGWMIGQPATEDSIIVLPPSSFMRSPPCARLQAKTKTVMLVPSEHSGRLPPRDKRGTRQDSWGNEINGLAGRTSTVARTMEPGL</sequence>
<accession>A0A5N6JNZ8</accession>
<feature type="region of interest" description="Disordered" evidence="1">
    <location>
        <begin position="47"/>
        <end position="72"/>
    </location>
</feature>
<organism evidence="2 3">
    <name type="scientific">Aspergillus minisclerotigenes</name>
    <dbReference type="NCBI Taxonomy" id="656917"/>
    <lineage>
        <taxon>Eukaryota</taxon>
        <taxon>Fungi</taxon>
        <taxon>Dikarya</taxon>
        <taxon>Ascomycota</taxon>
        <taxon>Pezizomycotina</taxon>
        <taxon>Eurotiomycetes</taxon>
        <taxon>Eurotiomycetidae</taxon>
        <taxon>Eurotiales</taxon>
        <taxon>Aspergillaceae</taxon>
        <taxon>Aspergillus</taxon>
        <taxon>Aspergillus subgen. Circumdati</taxon>
    </lineage>
</organism>
<reference evidence="2 3" key="1">
    <citation type="submission" date="2019-04" db="EMBL/GenBank/DDBJ databases">
        <title>Fungal friends and foes A comparative genomics study of 23 Aspergillus species from section Flavi.</title>
        <authorList>
            <consortium name="DOE Joint Genome Institute"/>
            <person name="Kjaerbolling I."/>
            <person name="Vesth T.C."/>
            <person name="Frisvad J.C."/>
            <person name="Nybo J.L."/>
            <person name="Theobald S."/>
            <person name="Kildgaard S."/>
            <person name="Petersen T.I."/>
            <person name="Kuo A."/>
            <person name="Sato A."/>
            <person name="Lyhne E.K."/>
            <person name="Kogle M.E."/>
            <person name="Wiebenga A."/>
            <person name="Kun R.S."/>
            <person name="Lubbers R.J."/>
            <person name="Makela M.R."/>
            <person name="Barry K."/>
            <person name="Chovatia M."/>
            <person name="Clum A."/>
            <person name="Daum C."/>
            <person name="Haridas S."/>
            <person name="He G."/>
            <person name="LaButti K."/>
            <person name="Lipzen A."/>
            <person name="Mondo S."/>
            <person name="Pangilinan J."/>
            <person name="Riley R."/>
            <person name="Salamov A."/>
            <person name="Simmons B.A."/>
            <person name="Magnuson J.K."/>
            <person name="Henrissat B."/>
            <person name="Mortensen U.H."/>
            <person name="Larsen T.O."/>
            <person name="De vries R.P."/>
            <person name="Grigoriev I.V."/>
            <person name="Machida M."/>
            <person name="Baker S.E."/>
            <person name="Andersen M.R."/>
        </authorList>
    </citation>
    <scope>NUCLEOTIDE SEQUENCE [LARGE SCALE GENOMIC DNA]</scope>
    <source>
        <strain evidence="2 3">CBS 117635</strain>
    </source>
</reference>
<protein>
    <submittedName>
        <fullName evidence="2">Uncharacterized protein</fullName>
    </submittedName>
</protein>
<evidence type="ECO:0000313" key="2">
    <source>
        <dbReference type="EMBL" id="KAB8279563.1"/>
    </source>
</evidence>
<dbReference type="AlphaFoldDB" id="A0A5N6JNZ8"/>
<evidence type="ECO:0000256" key="1">
    <source>
        <dbReference type="SAM" id="MobiDB-lite"/>
    </source>
</evidence>
<feature type="compositionally biased region" description="Basic and acidic residues" evidence="1">
    <location>
        <begin position="49"/>
        <end position="62"/>
    </location>
</feature>
<gene>
    <name evidence="2" type="ORF">BDV30DRAFT_201800</name>
</gene>
<dbReference type="EMBL" id="ML732764">
    <property type="protein sequence ID" value="KAB8279563.1"/>
    <property type="molecule type" value="Genomic_DNA"/>
</dbReference>
<dbReference type="Proteomes" id="UP000326289">
    <property type="component" value="Unassembled WGS sequence"/>
</dbReference>
<proteinExistence type="predicted"/>
<name>A0A5N6JNZ8_9EURO</name>